<evidence type="ECO:0000313" key="1">
    <source>
        <dbReference type="EMBL" id="AJY46118.1"/>
    </source>
</evidence>
<dbReference type="HOGENOM" id="CLU_2633918_0_0_5"/>
<dbReference type="PATRIC" id="fig|1486262.3.peg.2325"/>
<name>A0A0D5LRX4_MAREN</name>
<accession>A0A0D5LRX4</accession>
<dbReference type="AlphaFoldDB" id="A0A0D5LRX4"/>
<reference evidence="1 2" key="1">
    <citation type="journal article" date="2015" name="Genome Announc.">
        <title>Complete genome sequence of Martelella endophytica YC6887, which has antifungal activity associated with a halophyte.</title>
        <authorList>
            <person name="Khan A."/>
            <person name="Khan H."/>
            <person name="Chung E.J."/>
            <person name="Hossain M.T."/>
            <person name="Chung Y.R."/>
        </authorList>
    </citation>
    <scope>NUCLEOTIDE SEQUENCE [LARGE SCALE GENOMIC DNA]</scope>
    <source>
        <strain evidence="1">YC6887</strain>
    </source>
</reference>
<dbReference type="STRING" id="1486262.TM49_11225"/>
<dbReference type="KEGG" id="mey:TM49_11225"/>
<sequence>MTTCDIDGVRLIGLHRTDADGGLLCRYAPMRAGAVVLAFPPRRRTSPSARKAAIIDLDLRRRHVHNHPTEVPKCISR</sequence>
<protein>
    <submittedName>
        <fullName evidence="1">Uncharacterized protein</fullName>
    </submittedName>
</protein>
<evidence type="ECO:0000313" key="2">
    <source>
        <dbReference type="Proteomes" id="UP000032611"/>
    </source>
</evidence>
<organism evidence="1 2">
    <name type="scientific">Martelella endophytica</name>
    <dbReference type="NCBI Taxonomy" id="1486262"/>
    <lineage>
        <taxon>Bacteria</taxon>
        <taxon>Pseudomonadati</taxon>
        <taxon>Pseudomonadota</taxon>
        <taxon>Alphaproteobacteria</taxon>
        <taxon>Hyphomicrobiales</taxon>
        <taxon>Aurantimonadaceae</taxon>
        <taxon>Martelella</taxon>
    </lineage>
</organism>
<dbReference type="Proteomes" id="UP000032611">
    <property type="component" value="Chromosome"/>
</dbReference>
<proteinExistence type="predicted"/>
<gene>
    <name evidence="1" type="ORF">TM49_11225</name>
</gene>
<dbReference type="EMBL" id="CP010803">
    <property type="protein sequence ID" value="AJY46118.1"/>
    <property type="molecule type" value="Genomic_DNA"/>
</dbReference>
<keyword evidence="2" id="KW-1185">Reference proteome</keyword>
<dbReference type="RefSeq" id="WP_045681321.1">
    <property type="nucleotide sequence ID" value="NZ_CP010803.1"/>
</dbReference>